<dbReference type="Pfam" id="PF02816">
    <property type="entry name" value="Alpha_kinase"/>
    <property type="match status" value="1"/>
</dbReference>
<evidence type="ECO:0000259" key="4">
    <source>
        <dbReference type="Pfam" id="PF02816"/>
    </source>
</evidence>
<dbReference type="EMBL" id="JH795873">
    <property type="protein sequence ID" value="EJT98470.1"/>
    <property type="molecule type" value="Genomic_DNA"/>
</dbReference>
<sequence>MHEYHTDLTTEALLVEDIWAALLQSMVEIESAVLAAYADVYQEMGQFLPVPVLGFNDLVKNWETFMLEWREGSYQGGIIVDEQRNHELGKPGSLKMVHPGKMVLYKEVKEWDRCNAKPFSLGVQTRAAFKRWSVKWPLVRFVMAGLFWVTQPCQTKDGSKKGRLHVHYLVEELLDGVLDFRQEGQLAQFLCFSQHLQYMEMRGMVFVSDYQGVGSLLTDLQIMTNLMLKEKIGGGEKGKIEGGLDWNVVEICIMDAQKEV</sequence>
<dbReference type="OrthoDB" id="301415at2759"/>
<name>M5FPD8_DACPD</name>
<evidence type="ECO:0000256" key="2">
    <source>
        <dbReference type="ARBA" id="ARBA00022679"/>
    </source>
</evidence>
<dbReference type="HOGENOM" id="CLU_1069658_0_0_1"/>
<evidence type="ECO:0000313" key="6">
    <source>
        <dbReference type="Proteomes" id="UP000030653"/>
    </source>
</evidence>
<protein>
    <recommendedName>
        <fullName evidence="4">Alpha-type protein kinase domain-containing protein</fullName>
    </recommendedName>
</protein>
<proteinExistence type="predicted"/>
<dbReference type="InterPro" id="IPR004166">
    <property type="entry name" value="a-kinase_dom"/>
</dbReference>
<dbReference type="RefSeq" id="XP_040625368.1">
    <property type="nucleotide sequence ID" value="XM_040771331.1"/>
</dbReference>
<organism evidence="5 6">
    <name type="scientific">Dacryopinax primogenitus (strain DJM 731)</name>
    <name type="common">Brown rot fungus</name>
    <dbReference type="NCBI Taxonomy" id="1858805"/>
    <lineage>
        <taxon>Eukaryota</taxon>
        <taxon>Fungi</taxon>
        <taxon>Dikarya</taxon>
        <taxon>Basidiomycota</taxon>
        <taxon>Agaricomycotina</taxon>
        <taxon>Dacrymycetes</taxon>
        <taxon>Dacrymycetales</taxon>
        <taxon>Dacrymycetaceae</taxon>
        <taxon>Dacryopinax</taxon>
    </lineage>
</organism>
<evidence type="ECO:0000313" key="5">
    <source>
        <dbReference type="EMBL" id="EJT98470.1"/>
    </source>
</evidence>
<dbReference type="Proteomes" id="UP000030653">
    <property type="component" value="Unassembled WGS sequence"/>
</dbReference>
<dbReference type="GO" id="GO:0005524">
    <property type="term" value="F:ATP binding"/>
    <property type="evidence" value="ECO:0007669"/>
    <property type="project" value="InterPro"/>
</dbReference>
<keyword evidence="2" id="KW-0808">Transferase</keyword>
<dbReference type="GO" id="GO:0004674">
    <property type="term" value="F:protein serine/threonine kinase activity"/>
    <property type="evidence" value="ECO:0007669"/>
    <property type="project" value="UniProtKB-KW"/>
</dbReference>
<reference evidence="5 6" key="1">
    <citation type="journal article" date="2012" name="Science">
        <title>The Paleozoic origin of enzymatic lignin decomposition reconstructed from 31 fungal genomes.</title>
        <authorList>
            <person name="Floudas D."/>
            <person name="Binder M."/>
            <person name="Riley R."/>
            <person name="Barry K."/>
            <person name="Blanchette R.A."/>
            <person name="Henrissat B."/>
            <person name="Martinez A.T."/>
            <person name="Otillar R."/>
            <person name="Spatafora J.W."/>
            <person name="Yadav J.S."/>
            <person name="Aerts A."/>
            <person name="Benoit I."/>
            <person name="Boyd A."/>
            <person name="Carlson A."/>
            <person name="Copeland A."/>
            <person name="Coutinho P.M."/>
            <person name="de Vries R.P."/>
            <person name="Ferreira P."/>
            <person name="Findley K."/>
            <person name="Foster B."/>
            <person name="Gaskell J."/>
            <person name="Glotzer D."/>
            <person name="Gorecki P."/>
            <person name="Heitman J."/>
            <person name="Hesse C."/>
            <person name="Hori C."/>
            <person name="Igarashi K."/>
            <person name="Jurgens J.A."/>
            <person name="Kallen N."/>
            <person name="Kersten P."/>
            <person name="Kohler A."/>
            <person name="Kuees U."/>
            <person name="Kumar T.K.A."/>
            <person name="Kuo A."/>
            <person name="LaButti K."/>
            <person name="Larrondo L.F."/>
            <person name="Lindquist E."/>
            <person name="Ling A."/>
            <person name="Lombard V."/>
            <person name="Lucas S."/>
            <person name="Lundell T."/>
            <person name="Martin R."/>
            <person name="McLaughlin D.J."/>
            <person name="Morgenstern I."/>
            <person name="Morin E."/>
            <person name="Murat C."/>
            <person name="Nagy L.G."/>
            <person name="Nolan M."/>
            <person name="Ohm R.A."/>
            <person name="Patyshakuliyeva A."/>
            <person name="Rokas A."/>
            <person name="Ruiz-Duenas F.J."/>
            <person name="Sabat G."/>
            <person name="Salamov A."/>
            <person name="Samejima M."/>
            <person name="Schmutz J."/>
            <person name="Slot J.C."/>
            <person name="St John F."/>
            <person name="Stenlid J."/>
            <person name="Sun H."/>
            <person name="Sun S."/>
            <person name="Syed K."/>
            <person name="Tsang A."/>
            <person name="Wiebenga A."/>
            <person name="Young D."/>
            <person name="Pisabarro A."/>
            <person name="Eastwood D.C."/>
            <person name="Martin F."/>
            <person name="Cullen D."/>
            <person name="Grigoriev I.V."/>
            <person name="Hibbett D.S."/>
        </authorList>
    </citation>
    <scope>NUCLEOTIDE SEQUENCE [LARGE SCALE GENOMIC DNA]</scope>
    <source>
        <strain evidence="5 6">DJM-731 SS1</strain>
    </source>
</reference>
<keyword evidence="6" id="KW-1185">Reference proteome</keyword>
<keyword evidence="3" id="KW-0418">Kinase</keyword>
<accession>M5FPD8</accession>
<dbReference type="GeneID" id="63686393"/>
<dbReference type="AlphaFoldDB" id="M5FPD8"/>
<evidence type="ECO:0000256" key="1">
    <source>
        <dbReference type="ARBA" id="ARBA00022527"/>
    </source>
</evidence>
<dbReference type="Gene3D" id="3.20.200.10">
    <property type="entry name" value="MHCK/EF2 kinase"/>
    <property type="match status" value="1"/>
</dbReference>
<evidence type="ECO:0000256" key="3">
    <source>
        <dbReference type="ARBA" id="ARBA00022777"/>
    </source>
</evidence>
<feature type="domain" description="Alpha-type protein kinase" evidence="4">
    <location>
        <begin position="185"/>
        <end position="225"/>
    </location>
</feature>
<dbReference type="STRING" id="1858805.M5FPD8"/>
<keyword evidence="1" id="KW-0723">Serine/threonine-protein kinase</keyword>
<gene>
    <name evidence="5" type="ORF">DACRYDRAFT_18089</name>
</gene>